<evidence type="ECO:0000256" key="1">
    <source>
        <dbReference type="ARBA" id="ARBA00004123"/>
    </source>
</evidence>
<dbReference type="STRING" id="1076935.U4LPH8"/>
<evidence type="ECO:0000313" key="8">
    <source>
        <dbReference type="EMBL" id="CCX16535.1"/>
    </source>
</evidence>
<evidence type="ECO:0000256" key="3">
    <source>
        <dbReference type="ARBA" id="ARBA00023125"/>
    </source>
</evidence>
<keyword evidence="2" id="KW-0805">Transcription regulation</keyword>
<dbReference type="InterPro" id="IPR050987">
    <property type="entry name" value="AtrR-like"/>
</dbReference>
<dbReference type="eggNOG" id="ENOG502S8N8">
    <property type="taxonomic scope" value="Eukaryota"/>
</dbReference>
<dbReference type="SUPFAM" id="SSF57701">
    <property type="entry name" value="Zn2/Cys6 DNA-binding domain"/>
    <property type="match status" value="1"/>
</dbReference>
<dbReference type="PROSITE" id="PS00463">
    <property type="entry name" value="ZN2_CY6_FUNGAL_1"/>
    <property type="match status" value="1"/>
</dbReference>
<evidence type="ECO:0000259" key="7">
    <source>
        <dbReference type="PROSITE" id="PS50048"/>
    </source>
</evidence>
<evidence type="ECO:0000256" key="6">
    <source>
        <dbReference type="SAM" id="MobiDB-lite"/>
    </source>
</evidence>
<evidence type="ECO:0000256" key="2">
    <source>
        <dbReference type="ARBA" id="ARBA00023015"/>
    </source>
</evidence>
<dbReference type="InterPro" id="IPR036864">
    <property type="entry name" value="Zn2-C6_fun-type_DNA-bd_sf"/>
</dbReference>
<dbReference type="Gene3D" id="4.10.240.10">
    <property type="entry name" value="Zn(2)-C6 fungal-type DNA-binding domain"/>
    <property type="match status" value="1"/>
</dbReference>
<dbReference type="CDD" id="cd00067">
    <property type="entry name" value="GAL4"/>
    <property type="match status" value="1"/>
</dbReference>
<dbReference type="InterPro" id="IPR001138">
    <property type="entry name" value="Zn2Cys6_DnaBD"/>
</dbReference>
<feature type="domain" description="Zn(2)-C6 fungal-type" evidence="7">
    <location>
        <begin position="27"/>
        <end position="56"/>
    </location>
</feature>
<dbReference type="Pfam" id="PF00172">
    <property type="entry name" value="Zn_clus"/>
    <property type="match status" value="1"/>
</dbReference>
<organism evidence="8 9">
    <name type="scientific">Pyronema omphalodes (strain CBS 100304)</name>
    <name type="common">Pyronema confluens</name>
    <dbReference type="NCBI Taxonomy" id="1076935"/>
    <lineage>
        <taxon>Eukaryota</taxon>
        <taxon>Fungi</taxon>
        <taxon>Dikarya</taxon>
        <taxon>Ascomycota</taxon>
        <taxon>Pezizomycotina</taxon>
        <taxon>Pezizomycetes</taxon>
        <taxon>Pezizales</taxon>
        <taxon>Pyronemataceae</taxon>
        <taxon>Pyronema</taxon>
    </lineage>
</organism>
<gene>
    <name evidence="8" type="ORF">PCON_03178</name>
</gene>
<evidence type="ECO:0000256" key="4">
    <source>
        <dbReference type="ARBA" id="ARBA00023163"/>
    </source>
</evidence>
<dbReference type="GO" id="GO:0008270">
    <property type="term" value="F:zinc ion binding"/>
    <property type="evidence" value="ECO:0007669"/>
    <property type="project" value="InterPro"/>
</dbReference>
<name>U4LPH8_PYROM</name>
<proteinExistence type="predicted"/>
<accession>U4LPH8</accession>
<keyword evidence="3" id="KW-0238">DNA-binding</keyword>
<dbReference type="SMART" id="SM00066">
    <property type="entry name" value="GAL4"/>
    <property type="match status" value="1"/>
</dbReference>
<keyword evidence="4" id="KW-0804">Transcription</keyword>
<dbReference type="AlphaFoldDB" id="U4LPH8"/>
<reference evidence="8 9" key="1">
    <citation type="journal article" date="2013" name="PLoS Genet.">
        <title>The genome and development-dependent transcriptomes of Pyronema confluens: a window into fungal evolution.</title>
        <authorList>
            <person name="Traeger S."/>
            <person name="Altegoer F."/>
            <person name="Freitag M."/>
            <person name="Gabaldon T."/>
            <person name="Kempken F."/>
            <person name="Kumar A."/>
            <person name="Marcet-Houben M."/>
            <person name="Poggeler S."/>
            <person name="Stajich J.E."/>
            <person name="Nowrousian M."/>
        </authorList>
    </citation>
    <scope>NUCLEOTIDE SEQUENCE [LARGE SCALE GENOMIC DNA]</scope>
    <source>
        <strain evidence="9">CBS 100304</strain>
        <tissue evidence="8">Vegetative mycelium</tissue>
    </source>
</reference>
<feature type="region of interest" description="Disordered" evidence="6">
    <location>
        <begin position="148"/>
        <end position="202"/>
    </location>
</feature>
<dbReference type="PROSITE" id="PS50048">
    <property type="entry name" value="ZN2_CY6_FUNGAL_2"/>
    <property type="match status" value="1"/>
</dbReference>
<dbReference type="GO" id="GO:0000981">
    <property type="term" value="F:DNA-binding transcription factor activity, RNA polymerase II-specific"/>
    <property type="evidence" value="ECO:0007669"/>
    <property type="project" value="InterPro"/>
</dbReference>
<dbReference type="OrthoDB" id="4151048at2759"/>
<evidence type="ECO:0000313" key="9">
    <source>
        <dbReference type="Proteomes" id="UP000018144"/>
    </source>
</evidence>
<dbReference type="EMBL" id="HF936418">
    <property type="protein sequence ID" value="CCX16535.1"/>
    <property type="molecule type" value="Genomic_DNA"/>
</dbReference>
<dbReference type="PANTHER" id="PTHR46910:SF37">
    <property type="entry name" value="ZN(II)2CYS6 TRANSCRIPTION FACTOR (EUROFUNG)"/>
    <property type="match status" value="1"/>
</dbReference>
<keyword evidence="5" id="KW-0539">Nucleus</keyword>
<dbReference type="GO" id="GO:0003677">
    <property type="term" value="F:DNA binding"/>
    <property type="evidence" value="ECO:0007669"/>
    <property type="project" value="UniProtKB-KW"/>
</dbReference>
<comment type="subcellular location">
    <subcellularLocation>
        <location evidence="1">Nucleus</location>
    </subcellularLocation>
</comment>
<keyword evidence="9" id="KW-1185">Reference proteome</keyword>
<feature type="region of interest" description="Disordered" evidence="6">
    <location>
        <begin position="1"/>
        <end position="21"/>
    </location>
</feature>
<dbReference type="PANTHER" id="PTHR46910">
    <property type="entry name" value="TRANSCRIPTION FACTOR PDR1"/>
    <property type="match status" value="1"/>
</dbReference>
<dbReference type="GO" id="GO:0005634">
    <property type="term" value="C:nucleus"/>
    <property type="evidence" value="ECO:0007669"/>
    <property type="project" value="UniProtKB-SubCell"/>
</dbReference>
<evidence type="ECO:0000256" key="5">
    <source>
        <dbReference type="ARBA" id="ARBA00023242"/>
    </source>
</evidence>
<dbReference type="Proteomes" id="UP000018144">
    <property type="component" value="Unassembled WGS sequence"/>
</dbReference>
<protein>
    <submittedName>
        <fullName evidence="8">Similar to Fluconazole resistance protein 1 acc. no. O93870</fullName>
    </submittedName>
</protein>
<sequence>MLHHHKIAKESSSPISKDAPRKRVARACDRCRLKKGKCDGKDQCAKCSSADVMCIYTDRKPPQHKLISPAVAEALQSENLTLKKSAIILFKQLLEAQSLSLPTIDGVDWTSEKVANGKSGRALNYIISQQARVDNRISNEEIVEYDSDTAMHDSNSGSKGCPDSPGSRQSSPQSAAGELNWGVPYDLPPQRSQPRSRKMSTHSYGHVSGMEVAGLTSLVQGIPTSGAYIDPGLLVPPAVLGSASNHPPTPPTGLDGLEYLPNAQAIWANQQQRFYDMQRFYSDDIPVTRVGMEVPWSQMGEAELYQIFGQGMETKEMVMQIPVSGAEVPMHYRCE</sequence>